<dbReference type="CDD" id="cd04301">
    <property type="entry name" value="NAT_SF"/>
    <property type="match status" value="1"/>
</dbReference>
<dbReference type="EMBL" id="WUBS01000006">
    <property type="protein sequence ID" value="NDL63015.1"/>
    <property type="molecule type" value="Genomic_DNA"/>
</dbReference>
<reference evidence="4 5" key="1">
    <citation type="submission" date="2019-12" db="EMBL/GenBank/DDBJ databases">
        <authorList>
            <person name="Lee S.D."/>
        </authorList>
    </citation>
    <scope>NUCLEOTIDE SEQUENCE [LARGE SCALE GENOMIC DNA]</scope>
    <source>
        <strain evidence="4 5">SAP-6</strain>
    </source>
</reference>
<dbReference type="AlphaFoldDB" id="A0A845SP99"/>
<dbReference type="PANTHER" id="PTHR43877:SF2">
    <property type="entry name" value="AMINOALKYLPHOSPHONATE N-ACETYLTRANSFERASE-RELATED"/>
    <property type="match status" value="1"/>
</dbReference>
<evidence type="ECO:0000259" key="3">
    <source>
        <dbReference type="PROSITE" id="PS51186"/>
    </source>
</evidence>
<sequence>MQQLLAHPDETLLVAEEDNSILGVVSLHFIPQLALAGDFCRISYFCVDPAARGKGIGNALESRAQELALARRCDRIEVHCHARRTDAHRFYYRQGYAESPLYFCKRIKRDN</sequence>
<evidence type="ECO:0000313" key="4">
    <source>
        <dbReference type="EMBL" id="NDL63015.1"/>
    </source>
</evidence>
<dbReference type="PANTHER" id="PTHR43877">
    <property type="entry name" value="AMINOALKYLPHOSPHONATE N-ACETYLTRANSFERASE-RELATED-RELATED"/>
    <property type="match status" value="1"/>
</dbReference>
<dbReference type="InterPro" id="IPR016181">
    <property type="entry name" value="Acyl_CoA_acyltransferase"/>
</dbReference>
<keyword evidence="2" id="KW-0012">Acyltransferase</keyword>
<proteinExistence type="predicted"/>
<dbReference type="Gene3D" id="3.40.630.30">
    <property type="match status" value="1"/>
</dbReference>
<feature type="domain" description="N-acetyltransferase" evidence="3">
    <location>
        <begin position="1"/>
        <end position="111"/>
    </location>
</feature>
<dbReference type="SUPFAM" id="SSF55729">
    <property type="entry name" value="Acyl-CoA N-acyltransferases (Nat)"/>
    <property type="match status" value="1"/>
</dbReference>
<reference evidence="4 5" key="2">
    <citation type="submission" date="2020-02" db="EMBL/GenBank/DDBJ databases">
        <title>The new genus of Enterobacteriales.</title>
        <authorList>
            <person name="Kim I.S."/>
        </authorList>
    </citation>
    <scope>NUCLEOTIDE SEQUENCE [LARGE SCALE GENOMIC DNA]</scope>
    <source>
        <strain evidence="4 5">SAP-6</strain>
    </source>
</reference>
<dbReference type="PROSITE" id="PS51186">
    <property type="entry name" value="GNAT"/>
    <property type="match status" value="1"/>
</dbReference>
<keyword evidence="1 4" id="KW-0808">Transferase</keyword>
<dbReference type="GO" id="GO:0016747">
    <property type="term" value="F:acyltransferase activity, transferring groups other than amino-acyl groups"/>
    <property type="evidence" value="ECO:0007669"/>
    <property type="project" value="InterPro"/>
</dbReference>
<dbReference type="InterPro" id="IPR050832">
    <property type="entry name" value="Bact_Acetyltransf"/>
</dbReference>
<evidence type="ECO:0000256" key="1">
    <source>
        <dbReference type="ARBA" id="ARBA00022679"/>
    </source>
</evidence>
<dbReference type="Pfam" id="PF00583">
    <property type="entry name" value="Acetyltransf_1"/>
    <property type="match status" value="1"/>
</dbReference>
<comment type="caution">
    <text evidence="4">The sequence shown here is derived from an EMBL/GenBank/DDBJ whole genome shotgun (WGS) entry which is preliminary data.</text>
</comment>
<protein>
    <submittedName>
        <fullName evidence="4">GNAT family N-acetyltransferase</fullName>
    </submittedName>
</protein>
<dbReference type="InterPro" id="IPR000182">
    <property type="entry name" value="GNAT_dom"/>
</dbReference>
<evidence type="ECO:0000313" key="5">
    <source>
        <dbReference type="Proteomes" id="UP000461443"/>
    </source>
</evidence>
<accession>A0A845SP99</accession>
<evidence type="ECO:0000256" key="2">
    <source>
        <dbReference type="ARBA" id="ARBA00023315"/>
    </source>
</evidence>
<organism evidence="4 5">
    <name type="scientific">Acerihabitans arboris</name>
    <dbReference type="NCBI Taxonomy" id="2691583"/>
    <lineage>
        <taxon>Bacteria</taxon>
        <taxon>Pseudomonadati</taxon>
        <taxon>Pseudomonadota</taxon>
        <taxon>Gammaproteobacteria</taxon>
        <taxon>Enterobacterales</taxon>
        <taxon>Pectobacteriaceae</taxon>
        <taxon>Acerihabitans</taxon>
    </lineage>
</organism>
<dbReference type="Proteomes" id="UP000461443">
    <property type="component" value="Unassembled WGS sequence"/>
</dbReference>
<gene>
    <name evidence="4" type="ORF">GRH90_09670</name>
</gene>
<keyword evidence="5" id="KW-1185">Reference proteome</keyword>
<name>A0A845SP99_9GAMM</name>